<evidence type="ECO:0000313" key="16">
    <source>
        <dbReference type="Proteomes" id="UP000015453"/>
    </source>
</evidence>
<comment type="similarity">
    <text evidence="2 11 12">Belongs to the RPAP2 family.</text>
</comment>
<accession>S8CIH7</accession>
<dbReference type="EC" id="3.1.3.16" evidence="12"/>
<dbReference type="PROSITE" id="PS51479">
    <property type="entry name" value="ZF_RTR1"/>
    <property type="match status" value="1"/>
</dbReference>
<evidence type="ECO:0000256" key="1">
    <source>
        <dbReference type="ARBA" id="ARBA00004123"/>
    </source>
</evidence>
<keyword evidence="7 12" id="KW-0904">Protein phosphatase</keyword>
<feature type="region of interest" description="Disordered" evidence="13">
    <location>
        <begin position="232"/>
        <end position="311"/>
    </location>
</feature>
<comment type="subcellular location">
    <subcellularLocation>
        <location evidence="1 12">Nucleus</location>
    </subcellularLocation>
</comment>
<protein>
    <recommendedName>
        <fullName evidence="12">RNA polymerase II subunit B1 CTD phosphatase RPAP2 homolog</fullName>
        <ecNumber evidence="12">3.1.3.16</ecNumber>
    </recommendedName>
</protein>
<evidence type="ECO:0000256" key="3">
    <source>
        <dbReference type="ARBA" id="ARBA00022723"/>
    </source>
</evidence>
<feature type="domain" description="RTR1-type" evidence="14">
    <location>
        <begin position="32"/>
        <end position="117"/>
    </location>
</feature>
<evidence type="ECO:0000313" key="15">
    <source>
        <dbReference type="EMBL" id="EPS64466.1"/>
    </source>
</evidence>
<keyword evidence="3 12" id="KW-0479">Metal-binding</keyword>
<dbReference type="GO" id="GO:0043175">
    <property type="term" value="F:RNA polymerase core enzyme binding"/>
    <property type="evidence" value="ECO:0007669"/>
    <property type="project" value="UniProtKB-UniRule"/>
</dbReference>
<evidence type="ECO:0000256" key="4">
    <source>
        <dbReference type="ARBA" id="ARBA00022771"/>
    </source>
</evidence>
<feature type="compositionally biased region" description="Polar residues" evidence="13">
    <location>
        <begin position="232"/>
        <end position="243"/>
    </location>
</feature>
<evidence type="ECO:0000256" key="6">
    <source>
        <dbReference type="ARBA" id="ARBA00022833"/>
    </source>
</evidence>
<comment type="caution">
    <text evidence="15">The sequence shown here is derived from an EMBL/GenBank/DDBJ whole genome shotgun (WGS) entry which is preliminary data.</text>
</comment>
<dbReference type="AlphaFoldDB" id="S8CIH7"/>
<dbReference type="OrthoDB" id="2590500at2759"/>
<keyword evidence="4 12" id="KW-0863">Zinc-finger</keyword>
<name>S8CIH7_9LAMI</name>
<feature type="non-terminal residue" evidence="15">
    <location>
        <position position="597"/>
    </location>
</feature>
<keyword evidence="8 12" id="KW-0539">Nucleus</keyword>
<evidence type="ECO:0000256" key="11">
    <source>
        <dbReference type="PROSITE-ProRule" id="PRU00812"/>
    </source>
</evidence>
<evidence type="ECO:0000256" key="7">
    <source>
        <dbReference type="ARBA" id="ARBA00022912"/>
    </source>
</evidence>
<evidence type="ECO:0000256" key="12">
    <source>
        <dbReference type="RuleBase" id="RU367080"/>
    </source>
</evidence>
<keyword evidence="5 12" id="KW-0378">Hydrolase</keyword>
<evidence type="ECO:0000256" key="2">
    <source>
        <dbReference type="ARBA" id="ARBA00005676"/>
    </source>
</evidence>
<feature type="compositionally biased region" description="Basic and acidic residues" evidence="13">
    <location>
        <begin position="282"/>
        <end position="296"/>
    </location>
</feature>
<sequence length="597" mass="65522">MAKDEILTMKEAVYRLQTSLLEGAKNENQLSAAGSLMSRGDYQDLVTERVIAKICGYPLCSNNLNSERPSKGRYRISLKEHKVYDVQETYSFCSSGCLINSRAFSIGLPDERTSDLDPIKLNEVLKRFDGFGANSTPNMGRNEDLGLSQLRIMEKENIEAGEVSSNEWIGPSDAIDGYVPRRDRNSNTLSSKQKKGESRYHLSLQVLTSIFPSDMSFTSVIIDQNEYSIAKTTTPSSSKQSGESNEKVIPEEDVRPKQSPDSSVANIKGSGFRNPSKRNGRAKIDAKLSASEDKASENGGEPKLADGDKSAQGAAVLKSSLKTSYSKETTTRTVSWADVKAEDGQNLETVCEMNDPHGGGISRETSSVESHKTASTKASKDAPGKFLLTDFNEGEIFTEAILKWPPKPGFSEADLVESDDTLYDRPPDGFNLSLSPFCTLFNSLFSWISSSSLAYIYGKDDSFHEEYVNANGREYPCKVVAEDGRSSEIKQTLSAALARALPGVVSELRLPTPISILEQGMGRLLDTMSFIDPLPSLRTKQWQAIVLLFLNALSVSRIPALSKYLEDRRASIQKVLEGAGIGVEEFEVMKDLIIPLG</sequence>
<proteinExistence type="inferred from homology"/>
<dbReference type="GO" id="GO:0005634">
    <property type="term" value="C:nucleus"/>
    <property type="evidence" value="ECO:0007669"/>
    <property type="project" value="UniProtKB-SubCell"/>
</dbReference>
<evidence type="ECO:0000256" key="10">
    <source>
        <dbReference type="ARBA" id="ARBA00048336"/>
    </source>
</evidence>
<comment type="catalytic activity">
    <reaction evidence="10 12">
        <text>O-phospho-L-threonyl-[protein] + H2O = L-threonyl-[protein] + phosphate</text>
        <dbReference type="Rhea" id="RHEA:47004"/>
        <dbReference type="Rhea" id="RHEA-COMP:11060"/>
        <dbReference type="Rhea" id="RHEA-COMP:11605"/>
        <dbReference type="ChEBI" id="CHEBI:15377"/>
        <dbReference type="ChEBI" id="CHEBI:30013"/>
        <dbReference type="ChEBI" id="CHEBI:43474"/>
        <dbReference type="ChEBI" id="CHEBI:61977"/>
        <dbReference type="EC" id="3.1.3.16"/>
    </reaction>
</comment>
<reference evidence="15 16" key="1">
    <citation type="journal article" date="2013" name="BMC Genomics">
        <title>The miniature genome of a carnivorous plant Genlisea aurea contains a low number of genes and short non-coding sequences.</title>
        <authorList>
            <person name="Leushkin E.V."/>
            <person name="Sutormin R.A."/>
            <person name="Nabieva E.R."/>
            <person name="Penin A.A."/>
            <person name="Kondrashov A.S."/>
            <person name="Logacheva M.D."/>
        </authorList>
    </citation>
    <scope>NUCLEOTIDE SEQUENCE [LARGE SCALE GENOMIC DNA]</scope>
</reference>
<dbReference type="PANTHER" id="PTHR14732">
    <property type="entry name" value="RNA POLYMERASE II SUBUNIT B1 CTD PHOSPHATASE RPAP2-RELATED"/>
    <property type="match status" value="1"/>
</dbReference>
<comment type="function">
    <text evidence="12">Putative RNA polymerase II subunit B1 C-terminal domain (CTD) phosphatase involved in RNA polymerase II transcription regulation.</text>
</comment>
<evidence type="ECO:0000256" key="9">
    <source>
        <dbReference type="ARBA" id="ARBA00047761"/>
    </source>
</evidence>
<evidence type="ECO:0000256" key="13">
    <source>
        <dbReference type="SAM" id="MobiDB-lite"/>
    </source>
</evidence>
<evidence type="ECO:0000256" key="5">
    <source>
        <dbReference type="ARBA" id="ARBA00022801"/>
    </source>
</evidence>
<dbReference type="InterPro" id="IPR038534">
    <property type="entry name" value="Rtr1/RPAP2_sf"/>
</dbReference>
<dbReference type="GO" id="GO:0008420">
    <property type="term" value="F:RNA polymerase II CTD heptapeptide repeat phosphatase activity"/>
    <property type="evidence" value="ECO:0007669"/>
    <property type="project" value="UniProtKB-UniRule"/>
</dbReference>
<dbReference type="EMBL" id="AUSU01004809">
    <property type="protein sequence ID" value="EPS64466.1"/>
    <property type="molecule type" value="Genomic_DNA"/>
</dbReference>
<dbReference type="Gene3D" id="1.25.40.820">
    <property type="match status" value="1"/>
</dbReference>
<dbReference type="PANTHER" id="PTHR14732:SF0">
    <property type="entry name" value="RNA POLYMERASE II SUBUNIT B1 CTD PHOSPHATASE RPAP2-RELATED"/>
    <property type="match status" value="1"/>
</dbReference>
<keyword evidence="6 12" id="KW-0862">Zinc</keyword>
<dbReference type="Pfam" id="PF04181">
    <property type="entry name" value="RPAP2_Rtr1"/>
    <property type="match status" value="1"/>
</dbReference>
<gene>
    <name evidence="15" type="ORF">M569_10314</name>
</gene>
<feature type="compositionally biased region" description="Basic and acidic residues" evidence="13">
    <location>
        <begin position="244"/>
        <end position="258"/>
    </location>
</feature>
<evidence type="ECO:0000259" key="14">
    <source>
        <dbReference type="PROSITE" id="PS51479"/>
    </source>
</evidence>
<dbReference type="InterPro" id="IPR007308">
    <property type="entry name" value="Rtr1/RPAP2_dom"/>
</dbReference>
<comment type="catalytic activity">
    <reaction evidence="9 12">
        <text>O-phospho-L-seryl-[protein] + H2O = L-seryl-[protein] + phosphate</text>
        <dbReference type="Rhea" id="RHEA:20629"/>
        <dbReference type="Rhea" id="RHEA-COMP:9863"/>
        <dbReference type="Rhea" id="RHEA-COMP:11604"/>
        <dbReference type="ChEBI" id="CHEBI:15377"/>
        <dbReference type="ChEBI" id="CHEBI:29999"/>
        <dbReference type="ChEBI" id="CHEBI:43474"/>
        <dbReference type="ChEBI" id="CHEBI:83421"/>
        <dbReference type="EC" id="3.1.3.16"/>
    </reaction>
</comment>
<feature type="region of interest" description="Disordered" evidence="13">
    <location>
        <begin position="171"/>
        <end position="198"/>
    </location>
</feature>
<organism evidence="15 16">
    <name type="scientific">Genlisea aurea</name>
    <dbReference type="NCBI Taxonomy" id="192259"/>
    <lineage>
        <taxon>Eukaryota</taxon>
        <taxon>Viridiplantae</taxon>
        <taxon>Streptophyta</taxon>
        <taxon>Embryophyta</taxon>
        <taxon>Tracheophyta</taxon>
        <taxon>Spermatophyta</taxon>
        <taxon>Magnoliopsida</taxon>
        <taxon>eudicotyledons</taxon>
        <taxon>Gunneridae</taxon>
        <taxon>Pentapetalae</taxon>
        <taxon>asterids</taxon>
        <taxon>lamiids</taxon>
        <taxon>Lamiales</taxon>
        <taxon>Lentibulariaceae</taxon>
        <taxon>Genlisea</taxon>
    </lineage>
</organism>
<evidence type="ECO:0000256" key="8">
    <source>
        <dbReference type="ARBA" id="ARBA00023242"/>
    </source>
</evidence>
<dbReference type="Proteomes" id="UP000015453">
    <property type="component" value="Unassembled WGS sequence"/>
</dbReference>
<keyword evidence="16" id="KW-1185">Reference proteome</keyword>
<dbReference type="GO" id="GO:0008270">
    <property type="term" value="F:zinc ion binding"/>
    <property type="evidence" value="ECO:0007669"/>
    <property type="project" value="UniProtKB-KW"/>
</dbReference>
<dbReference type="InterPro" id="IPR039693">
    <property type="entry name" value="Rtr1/RPAP2"/>
</dbReference>
<dbReference type="GO" id="GO:0005737">
    <property type="term" value="C:cytoplasm"/>
    <property type="evidence" value="ECO:0007669"/>
    <property type="project" value="TreeGrafter"/>
</dbReference>